<comment type="subcellular location">
    <subcellularLocation>
        <location evidence="6">Cytoplasm</location>
    </subcellularLocation>
</comment>
<accession>A0A1F7Y4G7</accession>
<evidence type="ECO:0000256" key="6">
    <source>
        <dbReference type="HAMAP-Rule" id="MF_01877"/>
    </source>
</evidence>
<evidence type="ECO:0000313" key="8">
    <source>
        <dbReference type="EMBL" id="OGM21799.1"/>
    </source>
</evidence>
<dbReference type="PANTHER" id="PTHR46111:SF1">
    <property type="entry name" value="RIBOSOMAL RNA SMALL SUBUNIT METHYLTRANSFERASE I"/>
    <property type="match status" value="1"/>
</dbReference>
<dbReference type="AlphaFoldDB" id="A0A1F7Y4G7"/>
<evidence type="ECO:0000256" key="4">
    <source>
        <dbReference type="ARBA" id="ARBA00022679"/>
    </source>
</evidence>
<dbReference type="GO" id="GO:0070677">
    <property type="term" value="F:rRNA (cytosine-2'-O-)-methyltransferase activity"/>
    <property type="evidence" value="ECO:0007669"/>
    <property type="project" value="UniProtKB-UniRule"/>
</dbReference>
<evidence type="ECO:0000259" key="7">
    <source>
        <dbReference type="Pfam" id="PF00590"/>
    </source>
</evidence>
<dbReference type="Pfam" id="PF00590">
    <property type="entry name" value="TP_methylase"/>
    <property type="match status" value="1"/>
</dbReference>
<dbReference type="SUPFAM" id="SSF53790">
    <property type="entry name" value="Tetrapyrrole methylase"/>
    <property type="match status" value="1"/>
</dbReference>
<dbReference type="EMBL" id="MGGE01000005">
    <property type="protein sequence ID" value="OGM21799.1"/>
    <property type="molecule type" value="Genomic_DNA"/>
</dbReference>
<reference evidence="8 9" key="1">
    <citation type="journal article" date="2016" name="Nat. Commun.">
        <title>Thousands of microbial genomes shed light on interconnected biogeochemical processes in an aquifer system.</title>
        <authorList>
            <person name="Anantharaman K."/>
            <person name="Brown C.T."/>
            <person name="Hug L.A."/>
            <person name="Sharon I."/>
            <person name="Castelle C.J."/>
            <person name="Probst A.J."/>
            <person name="Thomas B.C."/>
            <person name="Singh A."/>
            <person name="Wilkins M.J."/>
            <person name="Karaoz U."/>
            <person name="Brodie E.L."/>
            <person name="Williams K.H."/>
            <person name="Hubbard S.S."/>
            <person name="Banfield J.F."/>
        </authorList>
    </citation>
    <scope>NUCLEOTIDE SEQUENCE [LARGE SCALE GENOMIC DNA]</scope>
</reference>
<keyword evidence="4 6" id="KW-0808">Transferase</keyword>
<evidence type="ECO:0000313" key="9">
    <source>
        <dbReference type="Proteomes" id="UP000178419"/>
    </source>
</evidence>
<evidence type="ECO:0000256" key="2">
    <source>
        <dbReference type="ARBA" id="ARBA00022552"/>
    </source>
</evidence>
<dbReference type="EC" id="2.1.1.198" evidence="6"/>
<comment type="function">
    <text evidence="6">Catalyzes the 2'-O-methylation of the ribose of cytidine 1402 (C1402) in 16S rRNA.</text>
</comment>
<keyword evidence="5 6" id="KW-0949">S-adenosyl-L-methionine</keyword>
<feature type="domain" description="Tetrapyrrole methylase" evidence="7">
    <location>
        <begin position="5"/>
        <end position="204"/>
    </location>
</feature>
<keyword evidence="1 6" id="KW-0963">Cytoplasm</keyword>
<evidence type="ECO:0000256" key="5">
    <source>
        <dbReference type="ARBA" id="ARBA00022691"/>
    </source>
</evidence>
<name>A0A1F7Y4G7_9BACT</name>
<protein>
    <recommendedName>
        <fullName evidence="6">Ribosomal RNA small subunit methyltransferase I</fullName>
        <ecNumber evidence="6">2.1.1.198</ecNumber>
    </recommendedName>
    <alternativeName>
        <fullName evidence="6">16S rRNA 2'-O-ribose C1402 methyltransferase</fullName>
    </alternativeName>
    <alternativeName>
        <fullName evidence="6">rRNA (cytidine-2'-O-)-methyltransferase RsmI</fullName>
    </alternativeName>
</protein>
<dbReference type="Gene3D" id="3.30.950.10">
    <property type="entry name" value="Methyltransferase, Cobalt-precorrin-4 Transmethylase, Domain 2"/>
    <property type="match status" value="1"/>
</dbReference>
<sequence>MPGILYIVATPIGNLEDITLRALRVLKEVDLILAEDTRKTSILLKHFGIDKHTLSYFQHSGEERRLEILNHLVSGKNLALVTDAGTPGISDPGNELIEYLLSYAPDIKIVPIPGASAITAALSACGFNINKFVFLGFLPKKKRSKLFDWLKEGKITFAFYESPNRIIKTLDILEKVFGNNRRVFIARELTKIHETLYRGSIKEVKNQLEKEKVRGEIVVIVE</sequence>
<proteinExistence type="inferred from homology"/>
<dbReference type="HAMAP" id="MF_01877">
    <property type="entry name" value="16SrRNA_methyltr_I"/>
    <property type="match status" value="1"/>
</dbReference>
<dbReference type="Proteomes" id="UP000178419">
    <property type="component" value="Unassembled WGS sequence"/>
</dbReference>
<evidence type="ECO:0000256" key="1">
    <source>
        <dbReference type="ARBA" id="ARBA00022490"/>
    </source>
</evidence>
<dbReference type="CDD" id="cd11648">
    <property type="entry name" value="RsmI"/>
    <property type="match status" value="1"/>
</dbReference>
<dbReference type="InterPro" id="IPR000878">
    <property type="entry name" value="4pyrrol_Mease"/>
</dbReference>
<comment type="caution">
    <text evidence="8">The sequence shown here is derived from an EMBL/GenBank/DDBJ whole genome shotgun (WGS) entry which is preliminary data.</text>
</comment>
<evidence type="ECO:0000256" key="3">
    <source>
        <dbReference type="ARBA" id="ARBA00022603"/>
    </source>
</evidence>
<comment type="catalytic activity">
    <reaction evidence="6">
        <text>cytidine(1402) in 16S rRNA + S-adenosyl-L-methionine = 2'-O-methylcytidine(1402) in 16S rRNA + S-adenosyl-L-homocysteine + H(+)</text>
        <dbReference type="Rhea" id="RHEA:42924"/>
        <dbReference type="Rhea" id="RHEA-COMP:10285"/>
        <dbReference type="Rhea" id="RHEA-COMP:10286"/>
        <dbReference type="ChEBI" id="CHEBI:15378"/>
        <dbReference type="ChEBI" id="CHEBI:57856"/>
        <dbReference type="ChEBI" id="CHEBI:59789"/>
        <dbReference type="ChEBI" id="CHEBI:74495"/>
        <dbReference type="ChEBI" id="CHEBI:82748"/>
        <dbReference type="EC" id="2.1.1.198"/>
    </reaction>
</comment>
<gene>
    <name evidence="6" type="primary">rsmI</name>
    <name evidence="8" type="ORF">A2714_03270</name>
</gene>
<dbReference type="PANTHER" id="PTHR46111">
    <property type="entry name" value="RIBOSOMAL RNA SMALL SUBUNIT METHYLTRANSFERASE I"/>
    <property type="match status" value="1"/>
</dbReference>
<dbReference type="InterPro" id="IPR014776">
    <property type="entry name" value="4pyrrole_Mease_sub2"/>
</dbReference>
<comment type="similarity">
    <text evidence="6">Belongs to the methyltransferase superfamily. RsmI family.</text>
</comment>
<keyword evidence="2 6" id="KW-0698">rRNA processing</keyword>
<dbReference type="InterPro" id="IPR014777">
    <property type="entry name" value="4pyrrole_Mease_sub1"/>
</dbReference>
<keyword evidence="3 6" id="KW-0489">Methyltransferase</keyword>
<dbReference type="Gene3D" id="3.40.1010.10">
    <property type="entry name" value="Cobalt-precorrin-4 Transmethylase, Domain 1"/>
    <property type="match status" value="1"/>
</dbReference>
<dbReference type="NCBIfam" id="TIGR00096">
    <property type="entry name" value="16S rRNA (cytidine(1402)-2'-O)-methyltransferase"/>
    <property type="match status" value="1"/>
</dbReference>
<dbReference type="FunFam" id="3.30.950.10:FF:000002">
    <property type="entry name" value="Ribosomal RNA small subunit methyltransferase I"/>
    <property type="match status" value="1"/>
</dbReference>
<dbReference type="InterPro" id="IPR035996">
    <property type="entry name" value="4pyrrol_Methylase_sf"/>
</dbReference>
<organism evidence="8 9">
    <name type="scientific">Candidatus Woesebacteria bacterium RIFCSPHIGHO2_01_FULL_38_9</name>
    <dbReference type="NCBI Taxonomy" id="1802492"/>
    <lineage>
        <taxon>Bacteria</taxon>
        <taxon>Candidatus Woeseibacteriota</taxon>
    </lineage>
</organism>
<dbReference type="PIRSF" id="PIRSF005917">
    <property type="entry name" value="MTase_YraL"/>
    <property type="match status" value="1"/>
</dbReference>
<dbReference type="GO" id="GO:0005737">
    <property type="term" value="C:cytoplasm"/>
    <property type="evidence" value="ECO:0007669"/>
    <property type="project" value="UniProtKB-SubCell"/>
</dbReference>
<dbReference type="InterPro" id="IPR008189">
    <property type="entry name" value="rRNA_ssu_MeTfrase_I"/>
</dbReference>